<dbReference type="WBParaSite" id="jg9558">
    <property type="protein sequence ID" value="jg9558"/>
    <property type="gene ID" value="jg9558"/>
</dbReference>
<keyword evidence="1" id="KW-1185">Reference proteome</keyword>
<dbReference type="AlphaFoldDB" id="A0A915EV16"/>
<dbReference type="Proteomes" id="UP000887574">
    <property type="component" value="Unplaced"/>
</dbReference>
<organism evidence="1 2">
    <name type="scientific">Ditylenchus dipsaci</name>
    <dbReference type="NCBI Taxonomy" id="166011"/>
    <lineage>
        <taxon>Eukaryota</taxon>
        <taxon>Metazoa</taxon>
        <taxon>Ecdysozoa</taxon>
        <taxon>Nematoda</taxon>
        <taxon>Chromadorea</taxon>
        <taxon>Rhabditida</taxon>
        <taxon>Tylenchina</taxon>
        <taxon>Tylenchomorpha</taxon>
        <taxon>Sphaerularioidea</taxon>
        <taxon>Anguinidae</taxon>
        <taxon>Anguininae</taxon>
        <taxon>Ditylenchus</taxon>
    </lineage>
</organism>
<accession>A0A915EV16</accession>
<sequence length="70" mass="8030">MSFASTQDQCNQKNQCTYDDFSIPVRVRQDRIIVDGKTLFVNLGYLAEYSTFFATALNRMKSQSTSTTYL</sequence>
<proteinExistence type="predicted"/>
<protein>
    <submittedName>
        <fullName evidence="2">BTB domain-containing protein</fullName>
    </submittedName>
</protein>
<name>A0A915EV16_9BILA</name>
<evidence type="ECO:0000313" key="1">
    <source>
        <dbReference type="Proteomes" id="UP000887574"/>
    </source>
</evidence>
<evidence type="ECO:0000313" key="2">
    <source>
        <dbReference type="WBParaSite" id="jg9558"/>
    </source>
</evidence>
<reference evidence="2" key="1">
    <citation type="submission" date="2022-11" db="UniProtKB">
        <authorList>
            <consortium name="WormBaseParasite"/>
        </authorList>
    </citation>
    <scope>IDENTIFICATION</scope>
</reference>